<reference evidence="3" key="1">
    <citation type="submission" date="2018-05" db="EMBL/GenBank/DDBJ databases">
        <title>Draft genome of Mucuna pruriens seed.</title>
        <authorList>
            <person name="Nnadi N.E."/>
            <person name="Vos R."/>
            <person name="Hasami M.H."/>
            <person name="Devisetty U.K."/>
            <person name="Aguiy J.C."/>
        </authorList>
    </citation>
    <scope>NUCLEOTIDE SEQUENCE [LARGE SCALE GENOMIC DNA]</scope>
    <source>
        <strain evidence="3">JCA_2017</strain>
    </source>
</reference>
<dbReference type="InterPro" id="IPR050432">
    <property type="entry name" value="FAD-linked_Oxidoreductases_BP"/>
</dbReference>
<keyword evidence="2" id="KW-0560">Oxidoreductase</keyword>
<keyword evidence="4" id="KW-1185">Reference proteome</keyword>
<gene>
    <name evidence="3" type="primary">CKX2</name>
    <name evidence="3" type="ORF">CR513_49411</name>
</gene>
<proteinExistence type="inferred from homology"/>
<accession>A0A371EZ39</accession>
<dbReference type="GO" id="GO:0016491">
    <property type="term" value="F:oxidoreductase activity"/>
    <property type="evidence" value="ECO:0007669"/>
    <property type="project" value="UniProtKB-KW"/>
</dbReference>
<evidence type="ECO:0000313" key="3">
    <source>
        <dbReference type="EMBL" id="RDX71269.1"/>
    </source>
</evidence>
<protein>
    <submittedName>
        <fullName evidence="3">Cytokinin dehydrogenase 2</fullName>
    </submittedName>
</protein>
<comment type="similarity">
    <text evidence="1">Belongs to the oxygen-dependent FAD-linked oxidoreductase family.</text>
</comment>
<dbReference type="EMBL" id="QJKJ01011404">
    <property type="protein sequence ID" value="RDX71269.1"/>
    <property type="molecule type" value="Genomic_DNA"/>
</dbReference>
<evidence type="ECO:0000313" key="4">
    <source>
        <dbReference type="Proteomes" id="UP000257109"/>
    </source>
</evidence>
<evidence type="ECO:0000256" key="2">
    <source>
        <dbReference type="ARBA" id="ARBA00023002"/>
    </source>
</evidence>
<sequence length="135" mass="14680">MTQDGVVLNMTHLNAFRNGSGILVSPCDGKKSPLGCYVDVGGEQRWIDVLNATLKHGLTPLAWTDYLYLSVGGTLSNAGISGRSFRFGPQISNVLELDVITETCKRSCPMMSTVPKSNGPRQEIHGTVYPFTFID</sequence>
<name>A0A371EZ39_MUCPR</name>
<dbReference type="Proteomes" id="UP000257109">
    <property type="component" value="Unassembled WGS sequence"/>
</dbReference>
<dbReference type="SUPFAM" id="SSF56176">
    <property type="entry name" value="FAD-binding/transporter-associated domain-like"/>
    <property type="match status" value="1"/>
</dbReference>
<comment type="caution">
    <text evidence="3">The sequence shown here is derived from an EMBL/GenBank/DDBJ whole genome shotgun (WGS) entry which is preliminary data.</text>
</comment>
<dbReference type="AlphaFoldDB" id="A0A371EZ39"/>
<dbReference type="OrthoDB" id="1435481at2759"/>
<dbReference type="InterPro" id="IPR036318">
    <property type="entry name" value="FAD-bd_PCMH-like_sf"/>
</dbReference>
<dbReference type="STRING" id="157652.A0A371EZ39"/>
<dbReference type="PANTHER" id="PTHR13878:SF163">
    <property type="entry name" value="CYTOKININ DEHYDROGENASE"/>
    <property type="match status" value="1"/>
</dbReference>
<dbReference type="InterPro" id="IPR016169">
    <property type="entry name" value="FAD-bd_PCMH_sub2"/>
</dbReference>
<evidence type="ECO:0000256" key="1">
    <source>
        <dbReference type="ARBA" id="ARBA00005466"/>
    </source>
</evidence>
<dbReference type="Gene3D" id="3.30.465.10">
    <property type="match status" value="1"/>
</dbReference>
<feature type="non-terminal residue" evidence="3">
    <location>
        <position position="1"/>
    </location>
</feature>
<organism evidence="3 4">
    <name type="scientific">Mucuna pruriens</name>
    <name type="common">Velvet bean</name>
    <name type="synonym">Dolichos pruriens</name>
    <dbReference type="NCBI Taxonomy" id="157652"/>
    <lineage>
        <taxon>Eukaryota</taxon>
        <taxon>Viridiplantae</taxon>
        <taxon>Streptophyta</taxon>
        <taxon>Embryophyta</taxon>
        <taxon>Tracheophyta</taxon>
        <taxon>Spermatophyta</taxon>
        <taxon>Magnoliopsida</taxon>
        <taxon>eudicotyledons</taxon>
        <taxon>Gunneridae</taxon>
        <taxon>Pentapetalae</taxon>
        <taxon>rosids</taxon>
        <taxon>fabids</taxon>
        <taxon>Fabales</taxon>
        <taxon>Fabaceae</taxon>
        <taxon>Papilionoideae</taxon>
        <taxon>50 kb inversion clade</taxon>
        <taxon>NPAAA clade</taxon>
        <taxon>indigoferoid/millettioid clade</taxon>
        <taxon>Phaseoleae</taxon>
        <taxon>Mucuna</taxon>
    </lineage>
</organism>
<dbReference type="GO" id="GO:0050660">
    <property type="term" value="F:flavin adenine dinucleotide binding"/>
    <property type="evidence" value="ECO:0007669"/>
    <property type="project" value="InterPro"/>
</dbReference>
<dbReference type="PANTHER" id="PTHR13878">
    <property type="entry name" value="GULONOLACTONE OXIDASE"/>
    <property type="match status" value="1"/>
</dbReference>